<dbReference type="STRING" id="1605367.AFM12_05560"/>
<keyword evidence="2" id="KW-1185">Reference proteome</keyword>
<sequence>MEKLLKDIRNFLRITLKGFIVIEDYEAPVEMTPYGYFYYLNSTGFEKFKDNLNLLKYRNTENVFNQIKQDLLQEEVFTTDQNSETDIDKIRKICVSKGIEYTDLVTFDFDYKDSAPFDIYLYDLLQSDWLILNQDEIKIYETFKEFWIKLFIEKTKNQLLQQSETNDTEKETETLQSKFTLSFNENFKQFEDKNPRNHKPCFSESDFKSLREELENYFTKDDVNLANVHFLKSANVTQQKIVWAFKNLYRSTNPGSNYPDSLFQLILNLIPSESNKTIKTLRKARRP</sequence>
<gene>
    <name evidence="1" type="ORF">AFM12_05560</name>
</gene>
<dbReference type="Proteomes" id="UP000050454">
    <property type="component" value="Unassembled WGS sequence"/>
</dbReference>
<evidence type="ECO:0000313" key="1">
    <source>
        <dbReference type="EMBL" id="KPM50017.1"/>
    </source>
</evidence>
<dbReference type="EMBL" id="LGTQ01000005">
    <property type="protein sequence ID" value="KPM50017.1"/>
    <property type="molecule type" value="Genomic_DNA"/>
</dbReference>
<comment type="caution">
    <text evidence="1">The sequence shown here is derived from an EMBL/GenBank/DDBJ whole genome shotgun (WGS) entry which is preliminary data.</text>
</comment>
<organism evidence="1 2">
    <name type="scientific">Jiulongibacter sediminis</name>
    <dbReference type="NCBI Taxonomy" id="1605367"/>
    <lineage>
        <taxon>Bacteria</taxon>
        <taxon>Pseudomonadati</taxon>
        <taxon>Bacteroidota</taxon>
        <taxon>Cytophagia</taxon>
        <taxon>Cytophagales</taxon>
        <taxon>Leadbetterellaceae</taxon>
        <taxon>Jiulongibacter</taxon>
    </lineage>
</organism>
<accession>A0A0P7C070</accession>
<proteinExistence type="predicted"/>
<evidence type="ECO:0000313" key="2">
    <source>
        <dbReference type="Proteomes" id="UP000050454"/>
    </source>
</evidence>
<name>A0A0P7C070_9BACT</name>
<dbReference type="AlphaFoldDB" id="A0A0P7C070"/>
<protein>
    <submittedName>
        <fullName evidence="1">Uncharacterized protein</fullName>
    </submittedName>
</protein>
<dbReference type="RefSeq" id="WP_055144791.1">
    <property type="nucleotide sequence ID" value="NZ_JXSZ01000005.1"/>
</dbReference>
<reference evidence="1 2" key="1">
    <citation type="submission" date="2015-07" db="EMBL/GenBank/DDBJ databases">
        <title>The draft genome sequence of Leadbetterella sp. JN14-9.</title>
        <authorList>
            <person name="Liu Y."/>
            <person name="Du J."/>
            <person name="Shao Z."/>
        </authorList>
    </citation>
    <scope>NUCLEOTIDE SEQUENCE [LARGE SCALE GENOMIC DNA]</scope>
    <source>
        <strain evidence="1 2">JN14-9</strain>
    </source>
</reference>